<dbReference type="HAMAP" id="MF_00161">
    <property type="entry name" value="LspA"/>
    <property type="match status" value="1"/>
</dbReference>
<comment type="subcellular location">
    <subcellularLocation>
        <location evidence="9">Cell membrane</location>
        <topology evidence="9">Multi-pass membrane protein</topology>
    </subcellularLocation>
</comment>
<feature type="transmembrane region" description="Helical" evidence="9">
    <location>
        <begin position="38"/>
        <end position="56"/>
    </location>
</feature>
<dbReference type="GO" id="GO:0005886">
    <property type="term" value="C:plasma membrane"/>
    <property type="evidence" value="ECO:0007669"/>
    <property type="project" value="UniProtKB-SubCell"/>
</dbReference>
<dbReference type="OrthoDB" id="4308908at2"/>
<dbReference type="InterPro" id="IPR001872">
    <property type="entry name" value="Peptidase_A8"/>
</dbReference>
<dbReference type="AlphaFoldDB" id="A0A3P1X053"/>
<dbReference type="GO" id="GO:0004190">
    <property type="term" value="F:aspartic-type endopeptidase activity"/>
    <property type="evidence" value="ECO:0007669"/>
    <property type="project" value="UniProtKB-UniRule"/>
</dbReference>
<feature type="transmembrane region" description="Helical" evidence="9">
    <location>
        <begin position="87"/>
        <end position="113"/>
    </location>
</feature>
<feature type="active site" evidence="9">
    <location>
        <position position="155"/>
    </location>
</feature>
<evidence type="ECO:0000256" key="1">
    <source>
        <dbReference type="ARBA" id="ARBA00006139"/>
    </source>
</evidence>
<evidence type="ECO:0000256" key="8">
    <source>
        <dbReference type="ARBA" id="ARBA00023136"/>
    </source>
</evidence>
<comment type="function">
    <text evidence="9">This protein specifically catalyzes the removal of signal peptides from prolipoproteins.</text>
</comment>
<organism evidence="12 13">
    <name type="scientific">Arachnia propionica</name>
    <dbReference type="NCBI Taxonomy" id="1750"/>
    <lineage>
        <taxon>Bacteria</taxon>
        <taxon>Bacillati</taxon>
        <taxon>Actinomycetota</taxon>
        <taxon>Actinomycetes</taxon>
        <taxon>Propionibacteriales</taxon>
        <taxon>Propionibacteriaceae</taxon>
        <taxon>Arachnia</taxon>
    </lineage>
</organism>
<feature type="active site" evidence="9">
    <location>
        <position position="169"/>
    </location>
</feature>
<dbReference type="UniPathway" id="UPA00665"/>
<sequence>MRDLRGADRQGPVAGLPEGHPVRHLQAEGGTTLTRRPLVLLAVGVWLVGLGIDQATKVQVLHSLTPGVPHEVVGTVLRFTLVFNPGAAFGLGTSFTVALSIFAMAAMIACLVVGLPRVRTVFHALLLGLLMAGISGNLHDRLLRPPGVLQGHVVDFIQLPHFAIFNIADICITVAAGLLILSSLRAPAAKEEEAEEAR</sequence>
<evidence type="ECO:0000256" key="4">
    <source>
        <dbReference type="ARBA" id="ARBA00022692"/>
    </source>
</evidence>
<feature type="transmembrane region" description="Helical" evidence="9">
    <location>
        <begin position="159"/>
        <end position="181"/>
    </location>
</feature>
<proteinExistence type="inferred from homology"/>
<keyword evidence="4 9" id="KW-0812">Transmembrane</keyword>
<evidence type="ECO:0000256" key="2">
    <source>
        <dbReference type="ARBA" id="ARBA00022475"/>
    </source>
</evidence>
<evidence type="ECO:0000313" key="13">
    <source>
        <dbReference type="Proteomes" id="UP000280935"/>
    </source>
</evidence>
<comment type="caution">
    <text evidence="12">The sequence shown here is derived from an EMBL/GenBank/DDBJ whole genome shotgun (WGS) entry which is preliminary data.</text>
</comment>
<dbReference type="PANTHER" id="PTHR33695:SF1">
    <property type="entry name" value="LIPOPROTEIN SIGNAL PEPTIDASE"/>
    <property type="match status" value="1"/>
</dbReference>
<keyword evidence="5 9" id="KW-0064">Aspartyl protease</keyword>
<reference evidence="12 13" key="1">
    <citation type="submission" date="2018-11" db="EMBL/GenBank/DDBJ databases">
        <title>Genomes From Bacteria Associated with the Canine Oral Cavity: a Test Case for Automated Genome-Based Taxonomic Assignment.</title>
        <authorList>
            <person name="Coil D.A."/>
            <person name="Jospin G."/>
            <person name="Darling A.E."/>
            <person name="Wallis C."/>
            <person name="Davis I.J."/>
            <person name="Harris S."/>
            <person name="Eisen J.A."/>
            <person name="Holcombe L.J."/>
            <person name="O'Flynn C."/>
        </authorList>
    </citation>
    <scope>NUCLEOTIDE SEQUENCE [LARGE SCALE GENOMIC DNA]</scope>
    <source>
        <strain evidence="12 13">OH2822_COT-296</strain>
    </source>
</reference>
<keyword evidence="2 9" id="KW-1003">Cell membrane</keyword>
<dbReference type="GO" id="GO:0006508">
    <property type="term" value="P:proteolysis"/>
    <property type="evidence" value="ECO:0007669"/>
    <property type="project" value="UniProtKB-KW"/>
</dbReference>
<keyword evidence="3 9" id="KW-0645">Protease</keyword>
<dbReference type="EMBL" id="RQYT01000009">
    <property type="protein sequence ID" value="RRD50073.1"/>
    <property type="molecule type" value="Genomic_DNA"/>
</dbReference>
<dbReference type="PRINTS" id="PR00781">
    <property type="entry name" value="LIPOSIGPTASE"/>
</dbReference>
<feature type="transmembrane region" description="Helical" evidence="9">
    <location>
        <begin position="120"/>
        <end position="139"/>
    </location>
</feature>
<gene>
    <name evidence="9 12" type="primary">lspA</name>
    <name evidence="12" type="ORF">EII35_05810</name>
</gene>
<dbReference type="PANTHER" id="PTHR33695">
    <property type="entry name" value="LIPOPROTEIN SIGNAL PEPTIDASE"/>
    <property type="match status" value="1"/>
</dbReference>
<evidence type="ECO:0000256" key="9">
    <source>
        <dbReference type="HAMAP-Rule" id="MF_00161"/>
    </source>
</evidence>
<comment type="catalytic activity">
    <reaction evidence="9">
        <text>Release of signal peptides from bacterial membrane prolipoproteins. Hydrolyzes -Xaa-Yaa-Zaa-|-(S,diacylglyceryl)Cys-, in which Xaa is hydrophobic (preferably Leu), and Yaa (Ala or Ser) and Zaa (Gly or Ala) have small, neutral side chains.</text>
        <dbReference type="EC" id="3.4.23.36"/>
    </reaction>
</comment>
<comment type="similarity">
    <text evidence="1 9 10">Belongs to the peptidase A8 family.</text>
</comment>
<keyword evidence="6 9" id="KW-0378">Hydrolase</keyword>
<accession>A0A3P1X053</accession>
<dbReference type="Pfam" id="PF01252">
    <property type="entry name" value="Peptidase_A8"/>
    <property type="match status" value="1"/>
</dbReference>
<evidence type="ECO:0000313" key="12">
    <source>
        <dbReference type="EMBL" id="RRD50073.1"/>
    </source>
</evidence>
<keyword evidence="7 9" id="KW-1133">Transmembrane helix</keyword>
<protein>
    <recommendedName>
        <fullName evidence="9">Lipoprotein signal peptidase</fullName>
        <ecNumber evidence="9">3.4.23.36</ecNumber>
    </recommendedName>
    <alternativeName>
        <fullName evidence="9">Prolipoprotein signal peptidase</fullName>
    </alternativeName>
    <alternativeName>
        <fullName evidence="9">Signal peptidase II</fullName>
        <shortName evidence="9">SPase II</shortName>
    </alternativeName>
</protein>
<evidence type="ECO:0000256" key="7">
    <source>
        <dbReference type="ARBA" id="ARBA00022989"/>
    </source>
</evidence>
<evidence type="ECO:0000256" key="11">
    <source>
        <dbReference type="SAM" id="MobiDB-lite"/>
    </source>
</evidence>
<evidence type="ECO:0000256" key="5">
    <source>
        <dbReference type="ARBA" id="ARBA00022750"/>
    </source>
</evidence>
<name>A0A3P1X053_9ACTN</name>
<evidence type="ECO:0000256" key="10">
    <source>
        <dbReference type="RuleBase" id="RU004181"/>
    </source>
</evidence>
<keyword evidence="8 9" id="KW-0472">Membrane</keyword>
<dbReference type="Proteomes" id="UP000280935">
    <property type="component" value="Unassembled WGS sequence"/>
</dbReference>
<feature type="region of interest" description="Disordered" evidence="11">
    <location>
        <begin position="1"/>
        <end position="23"/>
    </location>
</feature>
<evidence type="ECO:0000256" key="3">
    <source>
        <dbReference type="ARBA" id="ARBA00022670"/>
    </source>
</evidence>
<comment type="pathway">
    <text evidence="9">Protein modification; lipoprotein biosynthesis (signal peptide cleavage).</text>
</comment>
<dbReference type="EC" id="3.4.23.36" evidence="9"/>
<dbReference type="NCBIfam" id="TIGR00077">
    <property type="entry name" value="lspA"/>
    <property type="match status" value="1"/>
</dbReference>
<evidence type="ECO:0000256" key="6">
    <source>
        <dbReference type="ARBA" id="ARBA00022801"/>
    </source>
</evidence>